<feature type="non-terminal residue" evidence="1">
    <location>
        <position position="54"/>
    </location>
</feature>
<evidence type="ECO:0000313" key="1">
    <source>
        <dbReference type="EMBL" id="MCI69235.1"/>
    </source>
</evidence>
<comment type="caution">
    <text evidence="1">The sequence shown here is derived from an EMBL/GenBank/DDBJ whole genome shotgun (WGS) entry which is preliminary data.</text>
</comment>
<protein>
    <submittedName>
        <fullName evidence="1">Uncharacterized protein</fullName>
    </submittedName>
</protein>
<dbReference type="Proteomes" id="UP000265520">
    <property type="component" value="Unassembled WGS sequence"/>
</dbReference>
<accession>A0A392UBY3</accession>
<dbReference type="EMBL" id="LXQA010751783">
    <property type="protein sequence ID" value="MCI69235.1"/>
    <property type="molecule type" value="Genomic_DNA"/>
</dbReference>
<reference evidence="1 2" key="1">
    <citation type="journal article" date="2018" name="Front. Plant Sci.">
        <title>Red Clover (Trifolium pratense) and Zigzag Clover (T. medium) - A Picture of Genomic Similarities and Differences.</title>
        <authorList>
            <person name="Dluhosova J."/>
            <person name="Istvanek J."/>
            <person name="Nedelnik J."/>
            <person name="Repkova J."/>
        </authorList>
    </citation>
    <scope>NUCLEOTIDE SEQUENCE [LARGE SCALE GENOMIC DNA]</scope>
    <source>
        <strain evidence="2">cv. 10/8</strain>
        <tissue evidence="1">Leaf</tissue>
    </source>
</reference>
<sequence>MILAMKGCPAEILHNLVAAPGAWRREQCRVEEIIPDRGAWLQKAGAWRQALFIG</sequence>
<keyword evidence="2" id="KW-1185">Reference proteome</keyword>
<name>A0A392UBY3_9FABA</name>
<proteinExistence type="predicted"/>
<evidence type="ECO:0000313" key="2">
    <source>
        <dbReference type="Proteomes" id="UP000265520"/>
    </source>
</evidence>
<dbReference type="AlphaFoldDB" id="A0A392UBY3"/>
<organism evidence="1 2">
    <name type="scientific">Trifolium medium</name>
    <dbReference type="NCBI Taxonomy" id="97028"/>
    <lineage>
        <taxon>Eukaryota</taxon>
        <taxon>Viridiplantae</taxon>
        <taxon>Streptophyta</taxon>
        <taxon>Embryophyta</taxon>
        <taxon>Tracheophyta</taxon>
        <taxon>Spermatophyta</taxon>
        <taxon>Magnoliopsida</taxon>
        <taxon>eudicotyledons</taxon>
        <taxon>Gunneridae</taxon>
        <taxon>Pentapetalae</taxon>
        <taxon>rosids</taxon>
        <taxon>fabids</taxon>
        <taxon>Fabales</taxon>
        <taxon>Fabaceae</taxon>
        <taxon>Papilionoideae</taxon>
        <taxon>50 kb inversion clade</taxon>
        <taxon>NPAAA clade</taxon>
        <taxon>Hologalegina</taxon>
        <taxon>IRL clade</taxon>
        <taxon>Trifolieae</taxon>
        <taxon>Trifolium</taxon>
    </lineage>
</organism>